<organism evidence="12 13">
    <name type="scientific">Edaphobacter modestus</name>
    <dbReference type="NCBI Taxonomy" id="388466"/>
    <lineage>
        <taxon>Bacteria</taxon>
        <taxon>Pseudomonadati</taxon>
        <taxon>Acidobacteriota</taxon>
        <taxon>Terriglobia</taxon>
        <taxon>Terriglobales</taxon>
        <taxon>Acidobacteriaceae</taxon>
        <taxon>Edaphobacter</taxon>
    </lineage>
</organism>
<comment type="catalytic activity">
    <reaction evidence="9 10">
        <text>tRNA(Gly) + glycine + ATP = glycyl-tRNA(Gly) + AMP + diphosphate</text>
        <dbReference type="Rhea" id="RHEA:16013"/>
        <dbReference type="Rhea" id="RHEA-COMP:9664"/>
        <dbReference type="Rhea" id="RHEA-COMP:9683"/>
        <dbReference type="ChEBI" id="CHEBI:30616"/>
        <dbReference type="ChEBI" id="CHEBI:33019"/>
        <dbReference type="ChEBI" id="CHEBI:57305"/>
        <dbReference type="ChEBI" id="CHEBI:78442"/>
        <dbReference type="ChEBI" id="CHEBI:78522"/>
        <dbReference type="ChEBI" id="CHEBI:456215"/>
        <dbReference type="EC" id="6.1.1.14"/>
    </reaction>
</comment>
<evidence type="ECO:0000256" key="4">
    <source>
        <dbReference type="ARBA" id="ARBA00022598"/>
    </source>
</evidence>
<dbReference type="SUPFAM" id="SSF109604">
    <property type="entry name" value="HD-domain/PDEase-like"/>
    <property type="match status" value="1"/>
</dbReference>
<sequence length="699" mass="75686">MADFLFEIGLEEVPARMIAGAQAELARRVSALLERERLVGAGTSAKSFSTPRRLAVLVSNVAERQEDAAEELMGPPVKVAFKDGAATAAAIAFAKKAGVAVEALRTVTTPKGDYIAATLLKAGRSAAEVVAEELPKELAAIYWSKNMYWRAGKPERFVRPVRWMVALLGSEVVPVAFGGKAAGKVTYGHRVLFGDAAIALEAPVKYEEALLTAYVIADVEARRQKIRKALDRVTRTKEGARWREDHELVDTLTHLTEWASDRSVILGGFEPEYLALPEEVLVTVMRDHQKYLAVEEKTGKLAPHFLAVLNTEAEDKGLAVIRHGNERVLRARFNDARFFWEFDQRVPLKERTKLLENVTFQKELGSYAAKATRVRGLALGLAELVTARGGRVDAAALDEAATLAKTDLTTELVKEFTELQGVVGGLYARAQGVSAAASDAIYDQYLPESMEDSVPRTVEGSLLSIADKADTIAGMFGLGIEPTGSKDPFALRRAANGIVKILAESSLPLTLSEVAGRATENEAVETRVRAFLIERLEFYLRESRGQAYDVVKAVLAAGSDDVRDAVARAEAVTAVRSSADFEAVSAAFKRIKNILAQAKGELGMGAVADGLAADHPAQAALKLEASRVGEKVEHLRASHQYVAALESVATLRPQVDAFFEQVMVMDPDEKVRRSRLALLASIVKSFSGIADFSEIVTAG</sequence>
<evidence type="ECO:0000256" key="3">
    <source>
        <dbReference type="ARBA" id="ARBA00022490"/>
    </source>
</evidence>
<name>A0A4Q7Z0S6_9BACT</name>
<dbReference type="Pfam" id="PF05746">
    <property type="entry name" value="DALR_1"/>
    <property type="match status" value="1"/>
</dbReference>
<dbReference type="NCBIfam" id="TIGR00211">
    <property type="entry name" value="glyS"/>
    <property type="match status" value="1"/>
</dbReference>
<dbReference type="GO" id="GO:0006420">
    <property type="term" value="P:arginyl-tRNA aminoacylation"/>
    <property type="evidence" value="ECO:0007669"/>
    <property type="project" value="InterPro"/>
</dbReference>
<keyword evidence="3 10" id="KW-0963">Cytoplasm</keyword>
<keyword evidence="5 10" id="KW-0547">Nucleotide-binding</keyword>
<evidence type="ECO:0000313" key="12">
    <source>
        <dbReference type="EMBL" id="RZU43123.1"/>
    </source>
</evidence>
<dbReference type="HAMAP" id="MF_00255">
    <property type="entry name" value="Gly_tRNA_synth_beta"/>
    <property type="match status" value="1"/>
</dbReference>
<evidence type="ECO:0000256" key="1">
    <source>
        <dbReference type="ARBA" id="ARBA00004496"/>
    </source>
</evidence>
<evidence type="ECO:0000256" key="10">
    <source>
        <dbReference type="HAMAP-Rule" id="MF_00255"/>
    </source>
</evidence>
<comment type="subcellular location">
    <subcellularLocation>
        <location evidence="1 10">Cytoplasm</location>
    </subcellularLocation>
</comment>
<evidence type="ECO:0000259" key="11">
    <source>
        <dbReference type="Pfam" id="PF05746"/>
    </source>
</evidence>
<dbReference type="EC" id="6.1.1.14" evidence="10"/>
<dbReference type="InterPro" id="IPR006194">
    <property type="entry name" value="Gly-tRNA-synth_heterodimer"/>
</dbReference>
<dbReference type="PANTHER" id="PTHR30075">
    <property type="entry name" value="GLYCYL-TRNA SYNTHETASE"/>
    <property type="match status" value="1"/>
</dbReference>
<dbReference type="EMBL" id="SHKW01000001">
    <property type="protein sequence ID" value="RZU43123.1"/>
    <property type="molecule type" value="Genomic_DNA"/>
</dbReference>
<comment type="subunit">
    <text evidence="10">Tetramer of two alpha and two beta subunits.</text>
</comment>
<keyword evidence="8 10" id="KW-0030">Aminoacyl-tRNA synthetase</keyword>
<evidence type="ECO:0000313" key="13">
    <source>
        <dbReference type="Proteomes" id="UP000292958"/>
    </source>
</evidence>
<dbReference type="InterPro" id="IPR008909">
    <property type="entry name" value="DALR_anticod-bd"/>
</dbReference>
<dbReference type="GO" id="GO:0005524">
    <property type="term" value="F:ATP binding"/>
    <property type="evidence" value="ECO:0007669"/>
    <property type="project" value="UniProtKB-UniRule"/>
</dbReference>
<keyword evidence="13" id="KW-1185">Reference proteome</keyword>
<reference evidence="12 13" key="1">
    <citation type="submission" date="2019-02" db="EMBL/GenBank/DDBJ databases">
        <title>Genomic Encyclopedia of Archaeal and Bacterial Type Strains, Phase II (KMG-II): from individual species to whole genera.</title>
        <authorList>
            <person name="Goeker M."/>
        </authorList>
    </citation>
    <scope>NUCLEOTIDE SEQUENCE [LARGE SCALE GENOMIC DNA]</scope>
    <source>
        <strain evidence="12 13">DSM 18101</strain>
    </source>
</reference>
<gene>
    <name evidence="10" type="primary">glyS</name>
    <name evidence="12" type="ORF">BDD14_4754</name>
</gene>
<proteinExistence type="inferred from homology"/>
<dbReference type="OrthoDB" id="9775440at2"/>
<dbReference type="RefSeq" id="WP_130421446.1">
    <property type="nucleotide sequence ID" value="NZ_SHKW01000001.1"/>
</dbReference>
<dbReference type="PROSITE" id="PS50861">
    <property type="entry name" value="AA_TRNA_LIGASE_II_GLYAB"/>
    <property type="match status" value="1"/>
</dbReference>
<evidence type="ECO:0000256" key="5">
    <source>
        <dbReference type="ARBA" id="ARBA00022741"/>
    </source>
</evidence>
<evidence type="ECO:0000256" key="7">
    <source>
        <dbReference type="ARBA" id="ARBA00022917"/>
    </source>
</evidence>
<dbReference type="GO" id="GO:0005829">
    <property type="term" value="C:cytosol"/>
    <property type="evidence" value="ECO:0007669"/>
    <property type="project" value="TreeGrafter"/>
</dbReference>
<dbReference type="GO" id="GO:0006426">
    <property type="term" value="P:glycyl-tRNA aminoacylation"/>
    <property type="evidence" value="ECO:0007669"/>
    <property type="project" value="UniProtKB-UniRule"/>
</dbReference>
<dbReference type="InterPro" id="IPR015944">
    <property type="entry name" value="Gly-tRNA-synth_bsu"/>
</dbReference>
<dbReference type="Pfam" id="PF02092">
    <property type="entry name" value="tRNA_synt_2f"/>
    <property type="match status" value="1"/>
</dbReference>
<keyword evidence="7 10" id="KW-0648">Protein biosynthesis</keyword>
<comment type="similarity">
    <text evidence="2 10">Belongs to the class-II aminoacyl-tRNA synthetase family.</text>
</comment>
<dbReference type="Proteomes" id="UP000292958">
    <property type="component" value="Unassembled WGS sequence"/>
</dbReference>
<dbReference type="GO" id="GO:0004814">
    <property type="term" value="F:arginine-tRNA ligase activity"/>
    <property type="evidence" value="ECO:0007669"/>
    <property type="project" value="InterPro"/>
</dbReference>
<dbReference type="PRINTS" id="PR01045">
    <property type="entry name" value="TRNASYNTHGB"/>
</dbReference>
<evidence type="ECO:0000256" key="2">
    <source>
        <dbReference type="ARBA" id="ARBA00008226"/>
    </source>
</evidence>
<evidence type="ECO:0000256" key="8">
    <source>
        <dbReference type="ARBA" id="ARBA00023146"/>
    </source>
</evidence>
<dbReference type="PANTHER" id="PTHR30075:SF2">
    <property type="entry name" value="GLYCINE--TRNA LIGASE, CHLOROPLASTIC_MITOCHONDRIAL 2"/>
    <property type="match status" value="1"/>
</dbReference>
<feature type="domain" description="DALR anticodon binding" evidence="11">
    <location>
        <begin position="586"/>
        <end position="684"/>
    </location>
</feature>
<comment type="caution">
    <text evidence="12">The sequence shown here is derived from an EMBL/GenBank/DDBJ whole genome shotgun (WGS) entry which is preliminary data.</text>
</comment>
<accession>A0A4Q7Z0S6</accession>
<dbReference type="AlphaFoldDB" id="A0A4Q7Z0S6"/>
<dbReference type="GO" id="GO:0004820">
    <property type="term" value="F:glycine-tRNA ligase activity"/>
    <property type="evidence" value="ECO:0007669"/>
    <property type="project" value="UniProtKB-UniRule"/>
</dbReference>
<evidence type="ECO:0000256" key="6">
    <source>
        <dbReference type="ARBA" id="ARBA00022840"/>
    </source>
</evidence>
<evidence type="ECO:0000256" key="9">
    <source>
        <dbReference type="ARBA" id="ARBA00047937"/>
    </source>
</evidence>
<keyword evidence="4 10" id="KW-0436">Ligase</keyword>
<protein>
    <recommendedName>
        <fullName evidence="10">Glycine--tRNA ligase beta subunit</fullName>
        <ecNumber evidence="10">6.1.1.14</ecNumber>
    </recommendedName>
    <alternativeName>
        <fullName evidence="10">Glycyl-tRNA synthetase beta subunit</fullName>
        <shortName evidence="10">GlyRS</shortName>
    </alternativeName>
</protein>
<keyword evidence="6 10" id="KW-0067">ATP-binding</keyword>